<evidence type="ECO:0000256" key="2">
    <source>
        <dbReference type="ARBA" id="ARBA00023242"/>
    </source>
</evidence>
<dbReference type="InterPro" id="IPR001138">
    <property type="entry name" value="Zn2Cys6_DnaBD"/>
</dbReference>
<dbReference type="GO" id="GO:0006351">
    <property type="term" value="P:DNA-templated transcription"/>
    <property type="evidence" value="ECO:0007669"/>
    <property type="project" value="InterPro"/>
</dbReference>
<evidence type="ECO:0000313" key="6">
    <source>
        <dbReference type="Proteomes" id="UP000829685"/>
    </source>
</evidence>
<comment type="caution">
    <text evidence="5">The sequence shown here is derived from an EMBL/GenBank/DDBJ whole genome shotgun (WGS) entry which is preliminary data.</text>
</comment>
<feature type="region of interest" description="Disordered" evidence="3">
    <location>
        <begin position="1"/>
        <end position="60"/>
    </location>
</feature>
<dbReference type="Proteomes" id="UP000829685">
    <property type="component" value="Unassembled WGS sequence"/>
</dbReference>
<feature type="domain" description="Zn(2)-C6 fungal-type" evidence="4">
    <location>
        <begin position="66"/>
        <end position="95"/>
    </location>
</feature>
<sequence length="645" mass="70944">MDPSLPELALAPVPNAPPIGSVQPYSTSVSGESPTERSRGPPAVSSSAVSNSSADSKAAGPTTPAACLACRSKHLKCDGANPCSRCQASDSLCQYVASRRGYKGPRRNPAQNPNKRHASDSPNSNGSDSCPMLLGASVSTPAAPSLAMFNPAMGMPDITGSPFGATPTMSGLQLYRQPYLGGANDAVVELNHHKPPQSIPERCIDSFYYHFYPGHPTVLPKERLLRMAKDRDLEHLLAAMRWAGSLYFEVGPQRATFFEAAMRLIYAEDVARDGFLVQAMLILLIGLDGSCQQEKARDILSDAERIAIEIGLYQRSYATNNGQGNPMLEESLRRTWWDLFVVDGMVAGVHRATNFLLFDIVSDAGLPCEEHQYISGTIPRPLFLQDFDDQIFSGEELEFSSFAYRVASIRNLGRMMRLPDSVFPGDDNVDRMESHLSNWRMHLPESKRDSLNKDCQHDEMMFQAHMINHACSIMLHQPHSQLDSSPARDVNACAPHQIVRSGESFNTHTRHIVTAASAISKMVTYAVPITCHTHFFTCVLTMSSIVHLSKWALWFVQNDDDLRQLIRLNIGALNKLSSVWSAAGRASGQVKGVAQEIYRTKKAAQQNNASFWVGYTQEEIISSMSADESIMSEINTMLQPGTTMA</sequence>
<dbReference type="CDD" id="cd00067">
    <property type="entry name" value="GAL4"/>
    <property type="match status" value="1"/>
</dbReference>
<dbReference type="AlphaFoldDB" id="A0A9P9WG61"/>
<dbReference type="EMBL" id="JAFIMR010000029">
    <property type="protein sequence ID" value="KAI1861576.1"/>
    <property type="molecule type" value="Genomic_DNA"/>
</dbReference>
<protein>
    <recommendedName>
        <fullName evidence="4">Zn(2)-C6 fungal-type domain-containing protein</fullName>
    </recommendedName>
</protein>
<dbReference type="CDD" id="cd12148">
    <property type="entry name" value="fungal_TF_MHR"/>
    <property type="match status" value="1"/>
</dbReference>
<dbReference type="InterPro" id="IPR036864">
    <property type="entry name" value="Zn2-C6_fun-type_DNA-bd_sf"/>
</dbReference>
<feature type="compositionally biased region" description="Low complexity" evidence="3">
    <location>
        <begin position="43"/>
        <end position="59"/>
    </location>
</feature>
<dbReference type="PROSITE" id="PS50048">
    <property type="entry name" value="ZN2_CY6_FUNGAL_2"/>
    <property type="match status" value="1"/>
</dbReference>
<dbReference type="OrthoDB" id="5367487at2759"/>
<reference evidence="5" key="1">
    <citation type="submission" date="2021-03" db="EMBL/GenBank/DDBJ databases">
        <title>Revisited historic fungal species revealed as producer of novel bioactive compounds through whole genome sequencing and comparative genomics.</title>
        <authorList>
            <person name="Vignolle G.A."/>
            <person name="Hochenegger N."/>
            <person name="Mach R.L."/>
            <person name="Mach-Aigner A.R."/>
            <person name="Javad Rahimi M."/>
            <person name="Salim K.A."/>
            <person name="Chan C.M."/>
            <person name="Lim L.B.L."/>
            <person name="Cai F."/>
            <person name="Druzhinina I.S."/>
            <person name="U'Ren J.M."/>
            <person name="Derntl C."/>
        </authorList>
    </citation>
    <scope>NUCLEOTIDE SEQUENCE</scope>
    <source>
        <strain evidence="5">TUCIM 5799</strain>
    </source>
</reference>
<dbReference type="GO" id="GO:0008270">
    <property type="term" value="F:zinc ion binding"/>
    <property type="evidence" value="ECO:0007669"/>
    <property type="project" value="InterPro"/>
</dbReference>
<keyword evidence="1" id="KW-0479">Metal-binding</keyword>
<dbReference type="SMART" id="SM00066">
    <property type="entry name" value="GAL4"/>
    <property type="match status" value="1"/>
</dbReference>
<evidence type="ECO:0000313" key="5">
    <source>
        <dbReference type="EMBL" id="KAI1861576.1"/>
    </source>
</evidence>
<organism evidence="5 6">
    <name type="scientific">Neoarthrinium moseri</name>
    <dbReference type="NCBI Taxonomy" id="1658444"/>
    <lineage>
        <taxon>Eukaryota</taxon>
        <taxon>Fungi</taxon>
        <taxon>Dikarya</taxon>
        <taxon>Ascomycota</taxon>
        <taxon>Pezizomycotina</taxon>
        <taxon>Sordariomycetes</taxon>
        <taxon>Xylariomycetidae</taxon>
        <taxon>Amphisphaeriales</taxon>
        <taxon>Apiosporaceae</taxon>
        <taxon>Neoarthrinium</taxon>
    </lineage>
</organism>
<dbReference type="SUPFAM" id="SSF57701">
    <property type="entry name" value="Zn2/Cys6 DNA-binding domain"/>
    <property type="match status" value="1"/>
</dbReference>
<feature type="compositionally biased region" description="Polar residues" evidence="3">
    <location>
        <begin position="23"/>
        <end position="33"/>
    </location>
</feature>
<evidence type="ECO:0000259" key="4">
    <source>
        <dbReference type="PROSITE" id="PS50048"/>
    </source>
</evidence>
<dbReference type="GO" id="GO:0003677">
    <property type="term" value="F:DNA binding"/>
    <property type="evidence" value="ECO:0007669"/>
    <property type="project" value="InterPro"/>
</dbReference>
<dbReference type="GO" id="GO:0000981">
    <property type="term" value="F:DNA-binding transcription factor activity, RNA polymerase II-specific"/>
    <property type="evidence" value="ECO:0007669"/>
    <property type="project" value="InterPro"/>
</dbReference>
<evidence type="ECO:0000256" key="1">
    <source>
        <dbReference type="ARBA" id="ARBA00022723"/>
    </source>
</evidence>
<accession>A0A9P9WG61</accession>
<keyword evidence="6" id="KW-1185">Reference proteome</keyword>
<dbReference type="Gene3D" id="4.10.240.10">
    <property type="entry name" value="Zn(2)-C6 fungal-type DNA-binding domain"/>
    <property type="match status" value="1"/>
</dbReference>
<dbReference type="PROSITE" id="PS00463">
    <property type="entry name" value="ZN2_CY6_FUNGAL_1"/>
    <property type="match status" value="1"/>
</dbReference>
<dbReference type="Pfam" id="PF04082">
    <property type="entry name" value="Fungal_trans"/>
    <property type="match status" value="1"/>
</dbReference>
<keyword evidence="2" id="KW-0539">Nucleus</keyword>
<gene>
    <name evidence="5" type="ORF">JX265_009543</name>
</gene>
<dbReference type="InterPro" id="IPR007219">
    <property type="entry name" value="XnlR_reg_dom"/>
</dbReference>
<dbReference type="Pfam" id="PF00172">
    <property type="entry name" value="Zn_clus"/>
    <property type="match status" value="1"/>
</dbReference>
<proteinExistence type="predicted"/>
<dbReference type="PANTHER" id="PTHR47431:SF1">
    <property type="entry name" value="ZN(II)2CYS6 TRANSCRIPTION FACTOR (EUROFUNG)"/>
    <property type="match status" value="1"/>
</dbReference>
<name>A0A9P9WG61_9PEZI</name>
<feature type="region of interest" description="Disordered" evidence="3">
    <location>
        <begin position="101"/>
        <end position="133"/>
    </location>
</feature>
<evidence type="ECO:0000256" key="3">
    <source>
        <dbReference type="SAM" id="MobiDB-lite"/>
    </source>
</evidence>
<dbReference type="PANTHER" id="PTHR47431">
    <property type="entry name" value="ZN(II)2CYS6 TRANSCRIPTION FACTOR (EUROFUNG)-RELATED"/>
    <property type="match status" value="1"/>
</dbReference>